<dbReference type="Pfam" id="PF13385">
    <property type="entry name" value="Laminin_G_3"/>
    <property type="match status" value="1"/>
</dbReference>
<dbReference type="Gene3D" id="2.60.120.200">
    <property type="match status" value="1"/>
</dbReference>
<proteinExistence type="predicted"/>
<organism evidence="1">
    <name type="scientific">marine metagenome</name>
    <dbReference type="NCBI Taxonomy" id="408172"/>
    <lineage>
        <taxon>unclassified sequences</taxon>
        <taxon>metagenomes</taxon>
        <taxon>ecological metagenomes</taxon>
    </lineage>
</organism>
<dbReference type="EMBL" id="UINC01212081">
    <property type="protein sequence ID" value="SVE36249.1"/>
    <property type="molecule type" value="Genomic_DNA"/>
</dbReference>
<sequence>AAYDAAKPPAEPETGLLAYYKFEPVSLEPDKLWDHSGNDNHLTMSNFNEPSWVEGAIGNALSFDGINDQIQGFPNATDFFRTIAFWAKPDEPVDGRQSPNVLFQSKHSNTSNYYLIFNNAEMGGSGHFHLHRPNTKYVETAASHTQDYDGWFHFALVATNDDGTLDGSALAKYDFYANGQKLSITETGGPVGLTRAQNNGFNVGVPSPKYHGLLDEFRIYDRALLPFEIEAPYAAVKKP</sequence>
<dbReference type="SUPFAM" id="SSF49899">
    <property type="entry name" value="Concanavalin A-like lectins/glucanases"/>
    <property type="match status" value="1"/>
</dbReference>
<name>A0A383CW54_9ZZZZ</name>
<gene>
    <name evidence="1" type="ORF">METZ01_LOCUS489103</name>
</gene>
<feature type="non-terminal residue" evidence="1">
    <location>
        <position position="1"/>
    </location>
</feature>
<reference evidence="1" key="1">
    <citation type="submission" date="2018-05" db="EMBL/GenBank/DDBJ databases">
        <authorList>
            <person name="Lanie J.A."/>
            <person name="Ng W.-L."/>
            <person name="Kazmierczak K.M."/>
            <person name="Andrzejewski T.M."/>
            <person name="Davidsen T.M."/>
            <person name="Wayne K.J."/>
            <person name="Tettelin H."/>
            <person name="Glass J.I."/>
            <person name="Rusch D."/>
            <person name="Podicherti R."/>
            <person name="Tsui H.-C.T."/>
            <person name="Winkler M.E."/>
        </authorList>
    </citation>
    <scope>NUCLEOTIDE SEQUENCE</scope>
</reference>
<evidence type="ECO:0000313" key="1">
    <source>
        <dbReference type="EMBL" id="SVE36249.1"/>
    </source>
</evidence>
<accession>A0A383CW54</accession>
<feature type="non-terminal residue" evidence="1">
    <location>
        <position position="239"/>
    </location>
</feature>
<evidence type="ECO:0008006" key="2">
    <source>
        <dbReference type="Google" id="ProtNLM"/>
    </source>
</evidence>
<dbReference type="InterPro" id="IPR013320">
    <property type="entry name" value="ConA-like_dom_sf"/>
</dbReference>
<dbReference type="AlphaFoldDB" id="A0A383CW54"/>
<protein>
    <recommendedName>
        <fullName evidence="2">LamG-like jellyroll fold domain-containing protein</fullName>
    </recommendedName>
</protein>